<comment type="similarity">
    <text evidence="4">Belongs to the WhiA family.</text>
</comment>
<dbReference type="SUPFAM" id="SSF55608">
    <property type="entry name" value="Homing endonucleases"/>
    <property type="match status" value="1"/>
</dbReference>
<feature type="domain" description="WhiA LAGLIDADG-like" evidence="7">
    <location>
        <begin position="128"/>
        <end position="219"/>
    </location>
</feature>
<evidence type="ECO:0000259" key="6">
    <source>
        <dbReference type="Pfam" id="PF10298"/>
    </source>
</evidence>
<proteinExistence type="inferred from homology"/>
<comment type="caution">
    <text evidence="8">The sequence shown here is derived from an EMBL/GenBank/DDBJ whole genome shotgun (WGS) entry which is preliminary data.</text>
</comment>
<dbReference type="PANTHER" id="PTHR37307">
    <property type="entry name" value="CELL DIVISION PROTEIN WHIA-RELATED"/>
    <property type="match status" value="1"/>
</dbReference>
<organism evidence="8">
    <name type="scientific">Peptoniphilus harei</name>
    <dbReference type="NCBI Taxonomy" id="54005"/>
    <lineage>
        <taxon>Bacteria</taxon>
        <taxon>Bacillati</taxon>
        <taxon>Bacillota</taxon>
        <taxon>Tissierellia</taxon>
        <taxon>Tissierellales</taxon>
        <taxon>Peptoniphilaceae</taxon>
        <taxon>Peptoniphilus</taxon>
    </lineage>
</organism>
<dbReference type="Proteomes" id="UP000070174">
    <property type="component" value="Unassembled WGS sequence"/>
</dbReference>
<protein>
    <recommendedName>
        <fullName evidence="4">Probable cell division protein WhiA</fullName>
    </recommendedName>
</protein>
<keyword evidence="2 4" id="KW-0238">DNA-binding</keyword>
<dbReference type="InterPro" id="IPR039518">
    <property type="entry name" value="WhiA_LAGLIDADG_dom"/>
</dbReference>
<dbReference type="Pfam" id="PF14527">
    <property type="entry name" value="LAGLIDADG_WhiA"/>
    <property type="match status" value="1"/>
</dbReference>
<evidence type="ECO:0000256" key="4">
    <source>
        <dbReference type="HAMAP-Rule" id="MF_01420"/>
    </source>
</evidence>
<dbReference type="PATRIC" id="fig|54005.3.peg.289"/>
<dbReference type="InterPro" id="IPR018478">
    <property type="entry name" value="Sporu_reg_WhiA_N_dom"/>
</dbReference>
<dbReference type="Pfam" id="PF10298">
    <property type="entry name" value="WhiA_N"/>
    <property type="match status" value="1"/>
</dbReference>
<evidence type="ECO:0000256" key="2">
    <source>
        <dbReference type="ARBA" id="ARBA00023125"/>
    </source>
</evidence>
<name>A0A133PRZ0_9FIRM</name>
<evidence type="ECO:0000256" key="3">
    <source>
        <dbReference type="ARBA" id="ARBA00023306"/>
    </source>
</evidence>
<dbReference type="AlphaFoldDB" id="A0A133PRZ0"/>
<keyword evidence="1 4" id="KW-0132">Cell division</keyword>
<evidence type="ECO:0000259" key="5">
    <source>
        <dbReference type="Pfam" id="PF02650"/>
    </source>
</evidence>
<gene>
    <name evidence="4" type="primary">whiA</name>
    <name evidence="8" type="ORF">HMPREF3229_00293</name>
</gene>
<comment type="function">
    <text evidence="4">Involved in cell division and chromosome segregation.</text>
</comment>
<dbReference type="InterPro" id="IPR027434">
    <property type="entry name" value="Homing_endonucl"/>
</dbReference>
<evidence type="ECO:0000256" key="1">
    <source>
        <dbReference type="ARBA" id="ARBA00022618"/>
    </source>
</evidence>
<dbReference type="RefSeq" id="WP_060799619.1">
    <property type="nucleotide sequence ID" value="NZ_JASORO010000003.1"/>
</dbReference>
<dbReference type="InterPro" id="IPR003802">
    <property type="entry name" value="Sporulation_regulator_WhiA"/>
</dbReference>
<dbReference type="HAMAP" id="MF_01420">
    <property type="entry name" value="HTH_type_WhiA"/>
    <property type="match status" value="1"/>
</dbReference>
<dbReference type="NCBIfam" id="TIGR00647">
    <property type="entry name" value="DNA_bind_WhiA"/>
    <property type="match status" value="1"/>
</dbReference>
<dbReference type="GO" id="GO:0043937">
    <property type="term" value="P:regulation of sporulation"/>
    <property type="evidence" value="ECO:0007669"/>
    <property type="project" value="InterPro"/>
</dbReference>
<evidence type="ECO:0000313" key="8">
    <source>
        <dbReference type="EMBL" id="KXA31571.1"/>
    </source>
</evidence>
<dbReference type="Gene3D" id="3.10.28.10">
    <property type="entry name" value="Homing endonucleases"/>
    <property type="match status" value="1"/>
</dbReference>
<accession>A0A133PRZ0</accession>
<dbReference type="PANTHER" id="PTHR37307:SF1">
    <property type="entry name" value="CELL DIVISION PROTEIN WHIA-RELATED"/>
    <property type="match status" value="1"/>
</dbReference>
<dbReference type="Pfam" id="PF02650">
    <property type="entry name" value="HTH_WhiA"/>
    <property type="match status" value="1"/>
</dbReference>
<dbReference type="EMBL" id="LRQE01000006">
    <property type="protein sequence ID" value="KXA31571.1"/>
    <property type="molecule type" value="Genomic_DNA"/>
</dbReference>
<feature type="domain" description="Sporulation regulator WhiA C-terminal" evidence="5">
    <location>
        <begin position="222"/>
        <end position="305"/>
    </location>
</feature>
<evidence type="ECO:0000313" key="9">
    <source>
        <dbReference type="Proteomes" id="UP000070174"/>
    </source>
</evidence>
<dbReference type="InterPro" id="IPR023054">
    <property type="entry name" value="Sporulation_regulator_WhiA_C"/>
</dbReference>
<dbReference type="GO" id="GO:0003677">
    <property type="term" value="F:DNA binding"/>
    <property type="evidence" value="ECO:0007669"/>
    <property type="project" value="UniProtKB-UniRule"/>
</dbReference>
<dbReference type="GO" id="GO:0051301">
    <property type="term" value="P:cell division"/>
    <property type="evidence" value="ECO:0007669"/>
    <property type="project" value="UniProtKB-UniRule"/>
</dbReference>
<keyword evidence="3 4" id="KW-0131">Cell cycle</keyword>
<sequence length="311" mass="35849">MSFSSEIKDEVAKIKVDDYKIILSELAGITPMCGILNFKNNKISMEYITENAPVARRIFTFLRRSFGFDVEVKNVRSTQLKKNVFIIYISQDESCRLLLDELKYIKGASVFMINYAPTDLIKTSNEKKAYIRGAFMGSGSITDPKKGYHLEFVSENESNAYFLRDTINEFGLKSKVIMRKEKYIIYIKDSEQISDFLSLIGAYNSVLNYENVRVIKEMRNNVNRIVNCETANLNKTVKSSYDQVEDIKLIEREIGIENLDEDLKAIAKIRLENRSMSLNDIANSLEPKLSKSTVNYRFKKLRRIANKLRGV</sequence>
<reference evidence="8 9" key="1">
    <citation type="submission" date="2016-01" db="EMBL/GenBank/DDBJ databases">
        <authorList>
            <person name="Oliw E.H."/>
        </authorList>
    </citation>
    <scope>NUCLEOTIDE SEQUENCE [LARGE SCALE GENOMIC DNA]</scope>
    <source>
        <strain evidence="8 9">CMW7756A</strain>
    </source>
</reference>
<feature type="domain" description="Sporulation transcription regulator WhiA N-terminal" evidence="6">
    <location>
        <begin position="24"/>
        <end position="102"/>
    </location>
</feature>
<evidence type="ECO:0000259" key="7">
    <source>
        <dbReference type="Pfam" id="PF14527"/>
    </source>
</evidence>